<dbReference type="PROSITE" id="PS51257">
    <property type="entry name" value="PROKAR_LIPOPROTEIN"/>
    <property type="match status" value="1"/>
</dbReference>
<evidence type="ECO:0000256" key="2">
    <source>
        <dbReference type="ARBA" id="ARBA00022729"/>
    </source>
</evidence>
<keyword evidence="4" id="KW-1185">Reference proteome</keyword>
<sequence>MKKLVLVVTVLFLASCQQDKIGYVDNLKMMEGYQEKVDVEAKFNEKRDALAKKSDSISQAFQIEYQALQAKRQSQAKAQEELGLLQQKSQFIGQQLQQEQQQLQQTGQTELDSVVSKVKRQIRAYGKANGYTYILGGGDGGSVLYGDDAKDLTSEVLKILNDSYKK</sequence>
<dbReference type="Proteomes" id="UP001255246">
    <property type="component" value="Unassembled WGS sequence"/>
</dbReference>
<reference evidence="3 4" key="1">
    <citation type="submission" date="2023-09" db="EMBL/GenBank/DDBJ databases">
        <authorList>
            <person name="Rey-Velasco X."/>
        </authorList>
    </citation>
    <scope>NUCLEOTIDE SEQUENCE [LARGE SCALE GENOMIC DNA]</scope>
    <source>
        <strain evidence="3 4">F388</strain>
    </source>
</reference>
<proteinExistence type="inferred from homology"/>
<dbReference type="InterPro" id="IPR024930">
    <property type="entry name" value="Skp_dom_sf"/>
</dbReference>
<protein>
    <submittedName>
        <fullName evidence="3">OmpH family outer membrane protein</fullName>
    </submittedName>
</protein>
<dbReference type="InterPro" id="IPR005632">
    <property type="entry name" value="Chaperone_Skp"/>
</dbReference>
<dbReference type="EMBL" id="JAVRHR010000001">
    <property type="protein sequence ID" value="MDT0606262.1"/>
    <property type="molecule type" value="Genomic_DNA"/>
</dbReference>
<evidence type="ECO:0000256" key="1">
    <source>
        <dbReference type="ARBA" id="ARBA00009091"/>
    </source>
</evidence>
<dbReference type="Pfam" id="PF03938">
    <property type="entry name" value="OmpH"/>
    <property type="match status" value="1"/>
</dbReference>
<dbReference type="SMART" id="SM00935">
    <property type="entry name" value="OmpH"/>
    <property type="match status" value="1"/>
</dbReference>
<dbReference type="SUPFAM" id="SSF111384">
    <property type="entry name" value="OmpH-like"/>
    <property type="match status" value="1"/>
</dbReference>
<comment type="similarity">
    <text evidence="1">Belongs to the Skp family.</text>
</comment>
<keyword evidence="2" id="KW-0732">Signal</keyword>
<name>A0ABU3A7V9_9FLAO</name>
<comment type="caution">
    <text evidence="3">The sequence shown here is derived from an EMBL/GenBank/DDBJ whole genome shotgun (WGS) entry which is preliminary data.</text>
</comment>
<gene>
    <name evidence="3" type="ORF">RM706_04435</name>
</gene>
<evidence type="ECO:0000313" key="3">
    <source>
        <dbReference type="EMBL" id="MDT0606262.1"/>
    </source>
</evidence>
<accession>A0ABU3A7V9</accession>
<organism evidence="3 4">
    <name type="scientific">Croceitalea rosinachiae</name>
    <dbReference type="NCBI Taxonomy" id="3075596"/>
    <lineage>
        <taxon>Bacteria</taxon>
        <taxon>Pseudomonadati</taxon>
        <taxon>Bacteroidota</taxon>
        <taxon>Flavobacteriia</taxon>
        <taxon>Flavobacteriales</taxon>
        <taxon>Flavobacteriaceae</taxon>
        <taxon>Croceitalea</taxon>
    </lineage>
</organism>
<evidence type="ECO:0000313" key="4">
    <source>
        <dbReference type="Proteomes" id="UP001255246"/>
    </source>
</evidence>
<dbReference type="RefSeq" id="WP_311349821.1">
    <property type="nucleotide sequence ID" value="NZ_JAVRHR010000001.1"/>
</dbReference>
<dbReference type="PANTHER" id="PTHR35089:SF1">
    <property type="entry name" value="CHAPERONE PROTEIN SKP"/>
    <property type="match status" value="1"/>
</dbReference>
<dbReference type="PANTHER" id="PTHR35089">
    <property type="entry name" value="CHAPERONE PROTEIN SKP"/>
    <property type="match status" value="1"/>
</dbReference>
<dbReference type="Gene3D" id="3.30.910.20">
    <property type="entry name" value="Skp domain"/>
    <property type="match status" value="1"/>
</dbReference>